<keyword evidence="1" id="KW-1133">Transmembrane helix</keyword>
<sequence>MDFFKNMRDIIHSFSHETRTALAMGIMGVAMLSFFYIWNVVTPLRLVSLAPAPAATDEPESLGPTQITMAGPYEPVPSSGVNGAVPADASDGILSPVQGIAGTFAGLGELFSPSDADGGGQTFTSMARSLADLGGSVARGAMRLFWLVADIVGSAMGALQKISTNFIAPNY</sequence>
<name>A0A1G2L0F0_9BACT</name>
<dbReference type="EMBL" id="MHQM01000008">
    <property type="protein sequence ID" value="OHA04231.1"/>
    <property type="molecule type" value="Genomic_DNA"/>
</dbReference>
<dbReference type="Proteomes" id="UP000178510">
    <property type="component" value="Unassembled WGS sequence"/>
</dbReference>
<reference evidence="2 3" key="1">
    <citation type="journal article" date="2016" name="Nat. Commun.">
        <title>Thousands of microbial genomes shed light on interconnected biogeochemical processes in an aquifer system.</title>
        <authorList>
            <person name="Anantharaman K."/>
            <person name="Brown C.T."/>
            <person name="Hug L.A."/>
            <person name="Sharon I."/>
            <person name="Castelle C.J."/>
            <person name="Probst A.J."/>
            <person name="Thomas B.C."/>
            <person name="Singh A."/>
            <person name="Wilkins M.J."/>
            <person name="Karaoz U."/>
            <person name="Brodie E.L."/>
            <person name="Williams K.H."/>
            <person name="Hubbard S.S."/>
            <person name="Banfield J.F."/>
        </authorList>
    </citation>
    <scope>NUCLEOTIDE SEQUENCE [LARGE SCALE GENOMIC DNA]</scope>
</reference>
<keyword evidence="1" id="KW-0472">Membrane</keyword>
<organism evidence="2 3">
    <name type="scientific">Candidatus Sungbacteria bacterium RIFCSPHIGHO2_02_FULL_52_23</name>
    <dbReference type="NCBI Taxonomy" id="1802274"/>
    <lineage>
        <taxon>Bacteria</taxon>
        <taxon>Candidatus Sungiibacteriota</taxon>
    </lineage>
</organism>
<proteinExistence type="predicted"/>
<feature type="transmembrane region" description="Helical" evidence="1">
    <location>
        <begin position="21"/>
        <end position="38"/>
    </location>
</feature>
<protein>
    <submittedName>
        <fullName evidence="2">Uncharacterized protein</fullName>
    </submittedName>
</protein>
<dbReference type="STRING" id="1802274.A3J58_03335"/>
<accession>A0A1G2L0F0</accession>
<evidence type="ECO:0000313" key="2">
    <source>
        <dbReference type="EMBL" id="OHA04231.1"/>
    </source>
</evidence>
<evidence type="ECO:0000256" key="1">
    <source>
        <dbReference type="SAM" id="Phobius"/>
    </source>
</evidence>
<evidence type="ECO:0000313" key="3">
    <source>
        <dbReference type="Proteomes" id="UP000178510"/>
    </source>
</evidence>
<dbReference type="AlphaFoldDB" id="A0A1G2L0F0"/>
<comment type="caution">
    <text evidence="2">The sequence shown here is derived from an EMBL/GenBank/DDBJ whole genome shotgun (WGS) entry which is preliminary data.</text>
</comment>
<keyword evidence="1" id="KW-0812">Transmembrane</keyword>
<gene>
    <name evidence="2" type="ORF">A3J58_03335</name>
</gene>